<gene>
    <name evidence="4" type="ORF">AWU65_07365</name>
</gene>
<feature type="coiled-coil region" evidence="2">
    <location>
        <begin position="83"/>
        <end position="117"/>
    </location>
</feature>
<dbReference type="RefSeq" id="WP_063477943.1">
    <property type="nucleotide sequence ID" value="NZ_CP147845.1"/>
</dbReference>
<sequence>MSVAGDRIKKLREREGLTQLDLANKMGINNSVLSRIEAGKRSVEESELNYFADYFDVTTDYLLGRSDNPKGYATNMSFYGGPENYTEDEIEEMEAALERYRAMKRRAAEQVEKDSKN</sequence>
<dbReference type="GeneID" id="97552924"/>
<name>A0A163I1A4_9BACL</name>
<evidence type="ECO:0000313" key="5">
    <source>
        <dbReference type="Proteomes" id="UP000076796"/>
    </source>
</evidence>
<dbReference type="PROSITE" id="PS50943">
    <property type="entry name" value="HTH_CROC1"/>
    <property type="match status" value="1"/>
</dbReference>
<proteinExistence type="predicted"/>
<dbReference type="Pfam" id="PF01381">
    <property type="entry name" value="HTH_3"/>
    <property type="match status" value="1"/>
</dbReference>
<accession>A0A163I1A4</accession>
<evidence type="ECO:0000259" key="3">
    <source>
        <dbReference type="PROSITE" id="PS50943"/>
    </source>
</evidence>
<dbReference type="AlphaFoldDB" id="A0A163I1A4"/>
<dbReference type="InterPro" id="IPR001387">
    <property type="entry name" value="Cro/C1-type_HTH"/>
</dbReference>
<dbReference type="SUPFAM" id="SSF47413">
    <property type="entry name" value="lambda repressor-like DNA-binding domains"/>
    <property type="match status" value="1"/>
</dbReference>
<keyword evidence="2" id="KW-0175">Coiled coil</keyword>
<keyword evidence="5" id="KW-1185">Reference proteome</keyword>
<dbReference type="GO" id="GO:0003677">
    <property type="term" value="F:DNA binding"/>
    <property type="evidence" value="ECO:0007669"/>
    <property type="project" value="UniProtKB-KW"/>
</dbReference>
<dbReference type="PANTHER" id="PTHR46558:SF11">
    <property type="entry name" value="HTH-TYPE TRANSCRIPTIONAL REGULATOR XRE"/>
    <property type="match status" value="1"/>
</dbReference>
<dbReference type="PANTHER" id="PTHR46558">
    <property type="entry name" value="TRACRIPTIONAL REGULATORY PROTEIN-RELATED-RELATED"/>
    <property type="match status" value="1"/>
</dbReference>
<dbReference type="CDD" id="cd00093">
    <property type="entry name" value="HTH_XRE"/>
    <property type="match status" value="1"/>
</dbReference>
<evidence type="ECO:0000256" key="2">
    <source>
        <dbReference type="SAM" id="Coils"/>
    </source>
</evidence>
<protein>
    <recommendedName>
        <fullName evidence="3">HTH cro/C1-type domain-containing protein</fullName>
    </recommendedName>
</protein>
<reference evidence="4" key="1">
    <citation type="journal article" date="2016" name="Genome Announc.">
        <title>Draft genomes of two strains of Paenibacillus glucanolyticus with capability to degrade lignocellulose.</title>
        <authorList>
            <person name="Mathews S.L."/>
            <person name="Pawlak J."/>
            <person name="Grunden A.M."/>
        </authorList>
    </citation>
    <scope>NUCLEOTIDE SEQUENCE [LARGE SCALE GENOMIC DNA]</scope>
    <source>
        <strain evidence="4">SLM1</strain>
    </source>
</reference>
<dbReference type="Proteomes" id="UP000076796">
    <property type="component" value="Unassembled WGS sequence"/>
</dbReference>
<organism evidence="4 5">
    <name type="scientific">Paenibacillus glucanolyticus</name>
    <dbReference type="NCBI Taxonomy" id="59843"/>
    <lineage>
        <taxon>Bacteria</taxon>
        <taxon>Bacillati</taxon>
        <taxon>Bacillota</taxon>
        <taxon>Bacilli</taxon>
        <taxon>Bacillales</taxon>
        <taxon>Paenibacillaceae</taxon>
        <taxon>Paenibacillus</taxon>
    </lineage>
</organism>
<evidence type="ECO:0000256" key="1">
    <source>
        <dbReference type="ARBA" id="ARBA00023125"/>
    </source>
</evidence>
<dbReference type="InterPro" id="IPR010982">
    <property type="entry name" value="Lambda_DNA-bd_dom_sf"/>
</dbReference>
<evidence type="ECO:0000313" key="4">
    <source>
        <dbReference type="EMBL" id="KZS45743.1"/>
    </source>
</evidence>
<keyword evidence="1" id="KW-0238">DNA-binding</keyword>
<dbReference type="SMART" id="SM00530">
    <property type="entry name" value="HTH_XRE"/>
    <property type="match status" value="1"/>
</dbReference>
<feature type="domain" description="HTH cro/C1-type" evidence="3">
    <location>
        <begin position="8"/>
        <end position="62"/>
    </location>
</feature>
<dbReference type="Gene3D" id="1.10.260.40">
    <property type="entry name" value="lambda repressor-like DNA-binding domains"/>
    <property type="match status" value="1"/>
</dbReference>
<comment type="caution">
    <text evidence="4">The sequence shown here is derived from an EMBL/GenBank/DDBJ whole genome shotgun (WGS) entry which is preliminary data.</text>
</comment>
<dbReference type="EMBL" id="LWMH01000001">
    <property type="protein sequence ID" value="KZS45743.1"/>
    <property type="molecule type" value="Genomic_DNA"/>
</dbReference>